<dbReference type="SUPFAM" id="SSF53850">
    <property type="entry name" value="Periplasmic binding protein-like II"/>
    <property type="match status" value="1"/>
</dbReference>
<dbReference type="Gene3D" id="1.10.10.10">
    <property type="entry name" value="Winged helix-like DNA-binding domain superfamily/Winged helix DNA-binding domain"/>
    <property type="match status" value="1"/>
</dbReference>
<name>C7N3H6_SLAHD</name>
<proteinExistence type="inferred from homology"/>
<dbReference type="GO" id="GO:0003677">
    <property type="term" value="F:DNA binding"/>
    <property type="evidence" value="ECO:0007669"/>
    <property type="project" value="UniProtKB-KW"/>
</dbReference>
<dbReference type="HOGENOM" id="CLU_039613_6_4_11"/>
<keyword evidence="7" id="KW-1185">Reference proteome</keyword>
<dbReference type="PANTHER" id="PTHR30346:SF0">
    <property type="entry name" value="HCA OPERON TRANSCRIPTIONAL ACTIVATOR HCAR"/>
    <property type="match status" value="1"/>
</dbReference>
<dbReference type="CDD" id="cd05466">
    <property type="entry name" value="PBP2_LTTR_substrate"/>
    <property type="match status" value="1"/>
</dbReference>
<dbReference type="AlphaFoldDB" id="C7N3H6"/>
<evidence type="ECO:0000313" key="6">
    <source>
        <dbReference type="EMBL" id="ACV23699.1"/>
    </source>
</evidence>
<dbReference type="RefSeq" id="WP_012799796.1">
    <property type="nucleotide sequence ID" value="NC_013165.1"/>
</dbReference>
<accession>C7N3H6</accession>
<dbReference type="Pfam" id="PF00126">
    <property type="entry name" value="HTH_1"/>
    <property type="match status" value="1"/>
</dbReference>
<organism evidence="6 7">
    <name type="scientific">Slackia heliotrinireducens (strain ATCC 29202 / DSM 20476 / NCTC 11029 / RHS 1)</name>
    <name type="common">Peptococcus heliotrinreducens</name>
    <dbReference type="NCBI Taxonomy" id="471855"/>
    <lineage>
        <taxon>Bacteria</taxon>
        <taxon>Bacillati</taxon>
        <taxon>Actinomycetota</taxon>
        <taxon>Coriobacteriia</taxon>
        <taxon>Eggerthellales</taxon>
        <taxon>Eggerthellaceae</taxon>
        <taxon>Slackia</taxon>
    </lineage>
</organism>
<comment type="similarity">
    <text evidence="1">Belongs to the LysR transcriptional regulatory family.</text>
</comment>
<dbReference type="Gene3D" id="3.40.190.290">
    <property type="match status" value="1"/>
</dbReference>
<dbReference type="InterPro" id="IPR005119">
    <property type="entry name" value="LysR_subst-bd"/>
</dbReference>
<evidence type="ECO:0000256" key="3">
    <source>
        <dbReference type="ARBA" id="ARBA00023125"/>
    </source>
</evidence>
<evidence type="ECO:0000256" key="4">
    <source>
        <dbReference type="ARBA" id="ARBA00023163"/>
    </source>
</evidence>
<gene>
    <name evidence="6" type="ordered locus">Shel_27000</name>
</gene>
<dbReference type="PROSITE" id="PS50931">
    <property type="entry name" value="HTH_LYSR"/>
    <property type="match status" value="1"/>
</dbReference>
<dbReference type="eggNOG" id="COG0583">
    <property type="taxonomic scope" value="Bacteria"/>
</dbReference>
<dbReference type="InterPro" id="IPR000847">
    <property type="entry name" value="LysR_HTH_N"/>
</dbReference>
<dbReference type="STRING" id="471855.Shel_27000"/>
<feature type="domain" description="HTH lysR-type" evidence="5">
    <location>
        <begin position="1"/>
        <end position="58"/>
    </location>
</feature>
<dbReference type="PANTHER" id="PTHR30346">
    <property type="entry name" value="TRANSCRIPTIONAL DUAL REGULATOR HCAR-RELATED"/>
    <property type="match status" value="1"/>
</dbReference>
<dbReference type="Pfam" id="PF03466">
    <property type="entry name" value="LysR_substrate"/>
    <property type="match status" value="1"/>
</dbReference>
<dbReference type="GO" id="GO:0003700">
    <property type="term" value="F:DNA-binding transcription factor activity"/>
    <property type="evidence" value="ECO:0007669"/>
    <property type="project" value="InterPro"/>
</dbReference>
<dbReference type="GO" id="GO:0032993">
    <property type="term" value="C:protein-DNA complex"/>
    <property type="evidence" value="ECO:0007669"/>
    <property type="project" value="TreeGrafter"/>
</dbReference>
<keyword evidence="2" id="KW-0805">Transcription regulation</keyword>
<sequence>MDLSVLRDFVVLAESQNFTKAAEAVHTSQPNLSKRMAVLERELGFKLFVRDTRSVSLTKSGRALYPSVIDVLARFDAGVERARGEQESDVAVVTLGGNYANSKILSLAESAAAYAKNQEMPFQIEVNRAFLLVDSLVSGYVEPTDSIEDGLDDVIITFSCSNLAMDGRKSVRLYQDSFALFVSVEAGFEAGSQVSLRDLEGLAFIRPTVYETYNQRVQDVCDELGIHPVFRRSYYDSMGDMAQGVEPDELMIIPASAAHHIPGPDISHMVRVLPTDHNAYFEVVAVYDDDGSEQAARRATCCSVLKRIAQEMESGS</sequence>
<keyword evidence="4" id="KW-0804">Transcription</keyword>
<dbReference type="SUPFAM" id="SSF46785">
    <property type="entry name" value="Winged helix' DNA-binding domain"/>
    <property type="match status" value="1"/>
</dbReference>
<dbReference type="InterPro" id="IPR036390">
    <property type="entry name" value="WH_DNA-bd_sf"/>
</dbReference>
<evidence type="ECO:0000256" key="2">
    <source>
        <dbReference type="ARBA" id="ARBA00023015"/>
    </source>
</evidence>
<evidence type="ECO:0000259" key="5">
    <source>
        <dbReference type="PROSITE" id="PS50931"/>
    </source>
</evidence>
<protein>
    <submittedName>
        <fullName evidence="6">Transcriptional regulator</fullName>
    </submittedName>
</protein>
<evidence type="ECO:0000313" key="7">
    <source>
        <dbReference type="Proteomes" id="UP000002026"/>
    </source>
</evidence>
<reference evidence="6 7" key="1">
    <citation type="journal article" date="2009" name="Stand. Genomic Sci.">
        <title>Complete genome sequence of Slackia heliotrinireducens type strain (RHS 1).</title>
        <authorList>
            <person name="Pukall R."/>
            <person name="Lapidus A."/>
            <person name="Nolan M."/>
            <person name="Copeland A."/>
            <person name="Glavina Del Rio T."/>
            <person name="Lucas S."/>
            <person name="Chen F."/>
            <person name="Tice H."/>
            <person name="Cheng J.F."/>
            <person name="Chertkov O."/>
            <person name="Bruce D."/>
            <person name="Goodwin L."/>
            <person name="Kuske C."/>
            <person name="Brettin T."/>
            <person name="Detter J.C."/>
            <person name="Han C."/>
            <person name="Pitluck S."/>
            <person name="Pati A."/>
            <person name="Mavrommatis K."/>
            <person name="Ivanova N."/>
            <person name="Ovchinnikova G."/>
            <person name="Chen A."/>
            <person name="Palaniappan K."/>
            <person name="Schneider S."/>
            <person name="Rohde M."/>
            <person name="Chain P."/>
            <person name="D'haeseleer P."/>
            <person name="Goker M."/>
            <person name="Bristow J."/>
            <person name="Eisen J.A."/>
            <person name="Markowitz V."/>
            <person name="Kyrpides N.C."/>
            <person name="Klenk H.P."/>
            <person name="Hugenholtz P."/>
        </authorList>
    </citation>
    <scope>NUCLEOTIDE SEQUENCE [LARGE SCALE GENOMIC DNA]</scope>
    <source>
        <strain evidence="7">ATCC 29202 / DSM 20476 / NCTC 11029 / RHS 1</strain>
    </source>
</reference>
<dbReference type="FunFam" id="1.10.10.10:FF:000001">
    <property type="entry name" value="LysR family transcriptional regulator"/>
    <property type="match status" value="1"/>
</dbReference>
<dbReference type="PRINTS" id="PR00039">
    <property type="entry name" value="HTHLYSR"/>
</dbReference>
<dbReference type="Proteomes" id="UP000002026">
    <property type="component" value="Chromosome"/>
</dbReference>
<dbReference type="EMBL" id="CP001684">
    <property type="protein sequence ID" value="ACV23699.1"/>
    <property type="molecule type" value="Genomic_DNA"/>
</dbReference>
<evidence type="ECO:0000256" key="1">
    <source>
        <dbReference type="ARBA" id="ARBA00009437"/>
    </source>
</evidence>
<dbReference type="InterPro" id="IPR036388">
    <property type="entry name" value="WH-like_DNA-bd_sf"/>
</dbReference>
<dbReference type="KEGG" id="shi:Shel_27000"/>
<keyword evidence="3" id="KW-0238">DNA-binding</keyword>